<name>A0A8H9M4H6_9BURK</name>
<dbReference type="Proteomes" id="UP000608923">
    <property type="component" value="Unassembled WGS sequence"/>
</dbReference>
<evidence type="ECO:0000313" key="3">
    <source>
        <dbReference type="EMBL" id="GHC40935.1"/>
    </source>
</evidence>
<reference evidence="4" key="1">
    <citation type="journal article" date="2019" name="Int. J. Syst. Evol. Microbiol.">
        <title>The Global Catalogue of Microorganisms (GCM) 10K type strain sequencing project: providing services to taxonomists for standard genome sequencing and annotation.</title>
        <authorList>
            <consortium name="The Broad Institute Genomics Platform"/>
            <consortium name="The Broad Institute Genome Sequencing Center for Infectious Disease"/>
            <person name="Wu L."/>
            <person name="Ma J."/>
        </authorList>
    </citation>
    <scope>NUCLEOTIDE SEQUENCE [LARGE SCALE GENOMIC DNA]</scope>
    <source>
        <strain evidence="4">KCTC 42083</strain>
    </source>
</reference>
<proteinExistence type="predicted"/>
<feature type="region of interest" description="Disordered" evidence="1">
    <location>
        <begin position="291"/>
        <end position="321"/>
    </location>
</feature>
<gene>
    <name evidence="3" type="ORF">GCM10010096_09460</name>
</gene>
<evidence type="ECO:0000256" key="1">
    <source>
        <dbReference type="SAM" id="MobiDB-lite"/>
    </source>
</evidence>
<dbReference type="EMBL" id="BMZN01000001">
    <property type="protein sequence ID" value="GHC40935.1"/>
    <property type="molecule type" value="Genomic_DNA"/>
</dbReference>
<sequence>MSKVLRIYVDSPPRLDQPLDYVLRDKRAKVLRRGRGSGQELKSLARSLELVLPPGMATVTEARIPSVSASRRQAVACSAVEPMCLSPIEQVWVACAPAGSSGMSELAWTERTPLRALGEQARQIGLPISAVYAWSAAHEQDRQGLSQTVMMPACSLLMPDMASTGGSSVLRQGVWWTLAALLSWTLVLQQQAQTVRTQMRQVQVQMEQAVRQALPHLPVIVAPLTQARQHRDALLAEKSPASAPFDRLLMASAVQWPDLQGQVRALNFKDQQLALSLASELPVQPLSAESELEWKQGESPRQWEIGFAKATPPATQQGAQR</sequence>
<dbReference type="AlphaFoldDB" id="A0A8H9M4H6"/>
<dbReference type="Pfam" id="PF12693">
    <property type="entry name" value="GspL_C"/>
    <property type="match status" value="1"/>
</dbReference>
<organism evidence="3 4">
    <name type="scientific">Alcaligenes pakistanensis</name>
    <dbReference type="NCBI Taxonomy" id="1482717"/>
    <lineage>
        <taxon>Bacteria</taxon>
        <taxon>Pseudomonadati</taxon>
        <taxon>Pseudomonadota</taxon>
        <taxon>Betaproteobacteria</taxon>
        <taxon>Burkholderiales</taxon>
        <taxon>Alcaligenaceae</taxon>
        <taxon>Alcaligenes</taxon>
    </lineage>
</organism>
<dbReference type="InterPro" id="IPR043129">
    <property type="entry name" value="ATPase_NBD"/>
</dbReference>
<dbReference type="Gene3D" id="3.30.420.380">
    <property type="match status" value="1"/>
</dbReference>
<dbReference type="InterPro" id="IPR025691">
    <property type="entry name" value="GspL_pp_dom"/>
</dbReference>
<comment type="caution">
    <text evidence="3">The sequence shown here is derived from an EMBL/GenBank/DDBJ whole genome shotgun (WGS) entry which is preliminary data.</text>
</comment>
<feature type="domain" description="GspL periplasmic" evidence="2">
    <location>
        <begin position="170"/>
        <end position="278"/>
    </location>
</feature>
<protein>
    <recommendedName>
        <fullName evidence="2">GspL periplasmic domain-containing protein</fullName>
    </recommendedName>
</protein>
<dbReference type="SUPFAM" id="SSF53067">
    <property type="entry name" value="Actin-like ATPase domain"/>
    <property type="match status" value="1"/>
</dbReference>
<accession>A0A8H9M4H6</accession>
<dbReference type="RefSeq" id="WP_189391296.1">
    <property type="nucleotide sequence ID" value="NZ_BMZN01000001.1"/>
</dbReference>
<keyword evidence="4" id="KW-1185">Reference proteome</keyword>
<evidence type="ECO:0000313" key="4">
    <source>
        <dbReference type="Proteomes" id="UP000608923"/>
    </source>
</evidence>
<evidence type="ECO:0000259" key="2">
    <source>
        <dbReference type="Pfam" id="PF12693"/>
    </source>
</evidence>